<keyword evidence="5" id="KW-1185">Reference proteome</keyword>
<comment type="caution">
    <text evidence="4">The sequence shown here is derived from an EMBL/GenBank/DDBJ whole genome shotgun (WGS) entry which is preliminary data.</text>
</comment>
<feature type="transmembrane region" description="Helical" evidence="2">
    <location>
        <begin position="749"/>
        <end position="771"/>
    </location>
</feature>
<dbReference type="PANTHER" id="PTHR46033:SF16">
    <property type="entry name" value="AMINOTRANSFERASE-LIKE PLANT MOBILE DOMAIN-CONTAINING PROTEIN"/>
    <property type="match status" value="1"/>
</dbReference>
<accession>A0A8T3BX05</accession>
<dbReference type="InterPro" id="IPR019557">
    <property type="entry name" value="AminoTfrase-like_pln_mobile"/>
</dbReference>
<sequence>MFDWRRPPSLSCIEPSEEDIWREIDAHDLSQSASISDRLYWHNEMLIDRDIYDGIFTRSPRMPRFDSDMPVGHDPADWIITHRLRCTDGASLEKIIEGLSYGDQDILQPAADLAERTGAIRLLSYRLLRHEIEEPHHDPMFGSPVQALTGYVKWARYTLQMHQKILQQAEVYEAIYVSLFDYSRLSSSWLQSIIEHWDSVTNTCWIGPNEMTVTLWDLCIISGLPILGVPYEECIPIDYDLFSRRPAGQHRRGEFVYSIELHQSLRHYYHLCQQKKRGRGRRAIIYLDTWIESLLLPAALTTEFAHVHDPFNKRSHDLEQLSEDLFEPGLTDRLQPISARGFSDNMLLVCFVATWLSYFVFPSQSRVFRPSTLLMASLIASGRRVSLAPAILAQIYHNLGQICTTYGSGQYSVEIPWHYLHGWMHIHVAGAFSCPKLPGYFTERHFPSLLQLARATSSTDRAQIRLFMFAPLRMTDRYRLIYRSPLGSLPLQCLGVPLVDSQSEKRTPTLLSRSGYIPIASYFISMRPGWVCYRRHGSVIMERYNPNRAARQFGLVQATPLDGLPVVPGIVDTRQLGSLPLSVRLEAASMTWAFLLRLGTGSRFYIPHIDAPTGISHLRLAWIRHTFSSFFEMGIRVYSRKARRQRPSEYPSVPQGHTTVHKETSKLDDRKRKRSPEPTFRHGGPVVKDRPISPPTDRGHPRHRSSNNVPVSKRISADLPSSPILVPNILPTPPGFPFSTFSTDQSKYIYIYLFISLINILLFIFFFDICIGERLSSSQSTHSYSTQMLFEDAADDIITELAISPSPLSDSTWVIVDDVPESSSPSVTARLGDYYSSGSSDEIHLSGSELACFVSRIPSRARRYFGQRLLSRAHHIVTALRHLLLGVDLDDLPFPDLASFCVEASLLLDCAAASGLQDTALETWEYLCRVFAFGLYQLHFVPEELAIGVPDGLEDAVRAAWERMKRISMDRDFGLQALRRCQRDISAEQLELLEILGELRALRQRGMALLERRRDLRAAATYTEEEFTWIAAEVERLEQDLSSSTEEFDSLRH</sequence>
<gene>
    <name evidence="4" type="ORF">KFK09_008124</name>
</gene>
<organism evidence="4 5">
    <name type="scientific">Dendrobium nobile</name>
    <name type="common">Orchid</name>
    <dbReference type="NCBI Taxonomy" id="94219"/>
    <lineage>
        <taxon>Eukaryota</taxon>
        <taxon>Viridiplantae</taxon>
        <taxon>Streptophyta</taxon>
        <taxon>Embryophyta</taxon>
        <taxon>Tracheophyta</taxon>
        <taxon>Spermatophyta</taxon>
        <taxon>Magnoliopsida</taxon>
        <taxon>Liliopsida</taxon>
        <taxon>Asparagales</taxon>
        <taxon>Orchidaceae</taxon>
        <taxon>Epidendroideae</taxon>
        <taxon>Malaxideae</taxon>
        <taxon>Dendrobiinae</taxon>
        <taxon>Dendrobium</taxon>
    </lineage>
</organism>
<evidence type="ECO:0000313" key="4">
    <source>
        <dbReference type="EMBL" id="KAI0520646.1"/>
    </source>
</evidence>
<reference evidence="4" key="1">
    <citation type="journal article" date="2022" name="Front. Genet.">
        <title>Chromosome-Scale Assembly of the Dendrobium nobile Genome Provides Insights Into the Molecular Mechanism of the Biosynthesis of the Medicinal Active Ingredient of Dendrobium.</title>
        <authorList>
            <person name="Xu Q."/>
            <person name="Niu S.-C."/>
            <person name="Li K.-L."/>
            <person name="Zheng P.-J."/>
            <person name="Zhang X.-J."/>
            <person name="Jia Y."/>
            <person name="Liu Y."/>
            <person name="Niu Y.-X."/>
            <person name="Yu L.-H."/>
            <person name="Chen D.-F."/>
            <person name="Zhang G.-Q."/>
        </authorList>
    </citation>
    <scope>NUCLEOTIDE SEQUENCE</scope>
    <source>
        <tissue evidence="4">Leaf</tissue>
    </source>
</reference>
<keyword evidence="2" id="KW-1133">Transmembrane helix</keyword>
<feature type="domain" description="Aminotransferase-like plant mobile" evidence="3">
    <location>
        <begin position="171"/>
        <end position="560"/>
    </location>
</feature>
<name>A0A8T3BX05_DENNO</name>
<dbReference type="AlphaFoldDB" id="A0A8T3BX05"/>
<proteinExistence type="predicted"/>
<protein>
    <recommendedName>
        <fullName evidence="3">Aminotransferase-like plant mobile domain-containing protein</fullName>
    </recommendedName>
</protein>
<evidence type="ECO:0000256" key="1">
    <source>
        <dbReference type="SAM" id="MobiDB-lite"/>
    </source>
</evidence>
<evidence type="ECO:0000313" key="5">
    <source>
        <dbReference type="Proteomes" id="UP000829196"/>
    </source>
</evidence>
<dbReference type="InterPro" id="IPR044824">
    <property type="entry name" value="MAIN-like"/>
</dbReference>
<dbReference type="GO" id="GO:0010073">
    <property type="term" value="P:meristem maintenance"/>
    <property type="evidence" value="ECO:0007669"/>
    <property type="project" value="InterPro"/>
</dbReference>
<keyword evidence="2" id="KW-0812">Transmembrane</keyword>
<dbReference type="PANTHER" id="PTHR46033">
    <property type="entry name" value="PROTEIN MAIN-LIKE 2"/>
    <property type="match status" value="1"/>
</dbReference>
<evidence type="ECO:0000259" key="3">
    <source>
        <dbReference type="Pfam" id="PF10536"/>
    </source>
</evidence>
<dbReference type="EMBL" id="JAGYWB010000006">
    <property type="protein sequence ID" value="KAI0520646.1"/>
    <property type="molecule type" value="Genomic_DNA"/>
</dbReference>
<feature type="compositionally biased region" description="Basic and acidic residues" evidence="1">
    <location>
        <begin position="660"/>
        <end position="680"/>
    </location>
</feature>
<keyword evidence="2" id="KW-0472">Membrane</keyword>
<feature type="region of interest" description="Disordered" evidence="1">
    <location>
        <begin position="642"/>
        <end position="714"/>
    </location>
</feature>
<dbReference type="Proteomes" id="UP000829196">
    <property type="component" value="Unassembled WGS sequence"/>
</dbReference>
<evidence type="ECO:0000256" key="2">
    <source>
        <dbReference type="SAM" id="Phobius"/>
    </source>
</evidence>
<dbReference type="Pfam" id="PF10536">
    <property type="entry name" value="PMD"/>
    <property type="match status" value="1"/>
</dbReference>